<keyword evidence="2" id="KW-1185">Reference proteome</keyword>
<dbReference type="Pfam" id="PF08713">
    <property type="entry name" value="DNA_alkylation"/>
    <property type="match status" value="1"/>
</dbReference>
<dbReference type="CDD" id="cd06561">
    <property type="entry name" value="AlkD_like"/>
    <property type="match status" value="1"/>
</dbReference>
<proteinExistence type="predicted"/>
<dbReference type="InterPro" id="IPR016024">
    <property type="entry name" value="ARM-type_fold"/>
</dbReference>
<dbReference type="InterPro" id="IPR014825">
    <property type="entry name" value="DNA_alkylation"/>
</dbReference>
<sequence length="228" mass="25171">MPNKHKPSLDEALAALQAAARPEAQAGMARFGLTGDGRLGLAVPRLRALAREFGRDHDLALALWDTGIPDAQILAGMVTEPARLTLVQMDHWVAGLAAWDVCDQACLNAFVRSPLAWEAIPRWALREREFERRAGFALLAVAAVHHKQRPDADFLARLPLIDAAADDDRNFVRKAVNWALRQIGKRSPGLHGPALQLAQRLCERDEAAARWIGHDARRELLKRGAESI</sequence>
<dbReference type="RefSeq" id="WP_394395893.1">
    <property type="nucleotide sequence ID" value="NZ_JBIGHW010000002.1"/>
</dbReference>
<reference evidence="1 2" key="1">
    <citation type="submission" date="2024-08" db="EMBL/GenBank/DDBJ databases">
        <authorList>
            <person name="Lu H."/>
        </authorList>
    </citation>
    <scope>NUCLEOTIDE SEQUENCE [LARGE SCALE GENOMIC DNA]</scope>
    <source>
        <strain evidence="1 2">LKC17W</strain>
    </source>
</reference>
<comment type="caution">
    <text evidence="1">The sequence shown here is derived from an EMBL/GenBank/DDBJ whole genome shotgun (WGS) entry which is preliminary data.</text>
</comment>
<accession>A0ABW7FFU7</accession>
<evidence type="ECO:0000313" key="1">
    <source>
        <dbReference type="EMBL" id="MFG6440051.1"/>
    </source>
</evidence>
<dbReference type="Proteomes" id="UP001606301">
    <property type="component" value="Unassembled WGS sequence"/>
</dbReference>
<dbReference type="EMBL" id="JBIGHW010000002">
    <property type="protein sequence ID" value="MFG6440051.1"/>
    <property type="molecule type" value="Genomic_DNA"/>
</dbReference>
<dbReference type="SUPFAM" id="SSF48371">
    <property type="entry name" value="ARM repeat"/>
    <property type="match status" value="1"/>
</dbReference>
<organism evidence="1 2">
    <name type="scientific">Pelomonas margarita</name>
    <dbReference type="NCBI Taxonomy" id="3299031"/>
    <lineage>
        <taxon>Bacteria</taxon>
        <taxon>Pseudomonadati</taxon>
        <taxon>Pseudomonadota</taxon>
        <taxon>Betaproteobacteria</taxon>
        <taxon>Burkholderiales</taxon>
        <taxon>Sphaerotilaceae</taxon>
        <taxon>Roseateles</taxon>
    </lineage>
</organism>
<dbReference type="PANTHER" id="PTHR41291">
    <property type="entry name" value="DNA ALKYLATION REPAIR PROTEIN"/>
    <property type="match status" value="1"/>
</dbReference>
<name>A0ABW7FFU7_9BURK</name>
<evidence type="ECO:0000313" key="2">
    <source>
        <dbReference type="Proteomes" id="UP001606301"/>
    </source>
</evidence>
<dbReference type="PANTHER" id="PTHR41291:SF1">
    <property type="entry name" value="DNA ALKYLATION REPAIR PROTEIN"/>
    <property type="match status" value="1"/>
</dbReference>
<protein>
    <submittedName>
        <fullName evidence="1">DNA alkylation repair protein</fullName>
    </submittedName>
</protein>
<gene>
    <name evidence="1" type="ORF">ACG0Z3_05090</name>
</gene>
<dbReference type="Gene3D" id="1.25.10.90">
    <property type="match status" value="1"/>
</dbReference>